<proteinExistence type="inferred from homology"/>
<evidence type="ECO:0000256" key="6">
    <source>
        <dbReference type="ARBA" id="ARBA00023242"/>
    </source>
</evidence>
<dbReference type="GO" id="GO:0043565">
    <property type="term" value="F:sequence-specific DNA binding"/>
    <property type="evidence" value="ECO:0007669"/>
    <property type="project" value="InterPro"/>
</dbReference>
<keyword evidence="3 8" id="KW-0238">DNA-binding</keyword>
<dbReference type="PRINTS" id="PR00031">
    <property type="entry name" value="HTHREPRESSR"/>
</dbReference>
<dbReference type="Gene3D" id="1.10.10.60">
    <property type="entry name" value="Homeodomain-like"/>
    <property type="match status" value="1"/>
</dbReference>
<evidence type="ECO:0000313" key="13">
    <source>
        <dbReference type="EMBL" id="OMO93191.1"/>
    </source>
</evidence>
<feature type="coiled-coil region" evidence="11">
    <location>
        <begin position="128"/>
        <end position="176"/>
    </location>
</feature>
<dbReference type="CDD" id="cd00086">
    <property type="entry name" value="homeodomain"/>
    <property type="match status" value="1"/>
</dbReference>
<comment type="similarity">
    <text evidence="7 10">Belongs to the HD-ZIP homeobox family. Class I subfamily.</text>
</comment>
<sequence length="300" mass="34195">MSCNGMAFFPANFMLQTPHEDDHHQPPTSINQLLPSCTPQDFHGVASFLGKRSMSFSGIDVCEEGNGEDDLSDDGSQAGEKKRRLNMEQVKTLEKNFELGNKLEPERKMQLARALGLQPRQIAIWFQNRRARWKTKQLEKDYDLLKRQYEAIKADNDALQAQNQKLHAEIMALKSREPTESINLNIKETEGSCSNRSENSSDIKLDISRTPAIDSPLSTQHPITSRTLFPTTSLRPTQSSTPHVVAQQLFQNSSARSDNNHLQCQKMDQMVVKEESLTNMFCTIEDQSGFWPWLEQHNFN</sequence>
<evidence type="ECO:0000313" key="14">
    <source>
        <dbReference type="Proteomes" id="UP000188268"/>
    </source>
</evidence>
<evidence type="ECO:0000256" key="2">
    <source>
        <dbReference type="ARBA" id="ARBA00023015"/>
    </source>
</evidence>
<keyword evidence="14" id="KW-1185">Reference proteome</keyword>
<gene>
    <name evidence="13" type="ORF">CCACVL1_06598</name>
</gene>
<dbReference type="GO" id="GO:0000981">
    <property type="term" value="F:DNA-binding transcription factor activity, RNA polymerase II-specific"/>
    <property type="evidence" value="ECO:0007669"/>
    <property type="project" value="UniProtKB-UniRule"/>
</dbReference>
<dbReference type="GO" id="GO:0045893">
    <property type="term" value="P:positive regulation of DNA-templated transcription"/>
    <property type="evidence" value="ECO:0007669"/>
    <property type="project" value="TreeGrafter"/>
</dbReference>
<evidence type="ECO:0000256" key="3">
    <source>
        <dbReference type="ARBA" id="ARBA00023125"/>
    </source>
</evidence>
<evidence type="ECO:0000256" key="7">
    <source>
        <dbReference type="ARBA" id="ARBA00025748"/>
    </source>
</evidence>
<evidence type="ECO:0000256" key="10">
    <source>
        <dbReference type="RuleBase" id="RU369038"/>
    </source>
</evidence>
<feature type="DNA-binding region" description="Homeobox" evidence="8">
    <location>
        <begin position="78"/>
        <end position="137"/>
    </location>
</feature>
<dbReference type="InterPro" id="IPR001356">
    <property type="entry name" value="HD"/>
</dbReference>
<dbReference type="OrthoDB" id="6159439at2759"/>
<dbReference type="InterPro" id="IPR003106">
    <property type="entry name" value="Leu_zip_homeo"/>
</dbReference>
<dbReference type="EMBL" id="AWWV01008099">
    <property type="protein sequence ID" value="OMO93191.1"/>
    <property type="molecule type" value="Genomic_DNA"/>
</dbReference>
<keyword evidence="6 8" id="KW-0539">Nucleus</keyword>
<comment type="subcellular location">
    <subcellularLocation>
        <location evidence="1 8 9">Nucleus</location>
    </subcellularLocation>
</comment>
<dbReference type="SMART" id="SM00389">
    <property type="entry name" value="HOX"/>
    <property type="match status" value="1"/>
</dbReference>
<dbReference type="Proteomes" id="UP000188268">
    <property type="component" value="Unassembled WGS sequence"/>
</dbReference>
<dbReference type="GO" id="GO:0005634">
    <property type="term" value="C:nucleus"/>
    <property type="evidence" value="ECO:0007669"/>
    <property type="project" value="UniProtKB-SubCell"/>
</dbReference>
<comment type="caution">
    <text evidence="13">The sequence shown here is derived from an EMBL/GenBank/DDBJ whole genome shotgun (WGS) entry which is preliminary data.</text>
</comment>
<organism evidence="13 14">
    <name type="scientific">Corchorus capsularis</name>
    <name type="common">Jute</name>
    <dbReference type="NCBI Taxonomy" id="210143"/>
    <lineage>
        <taxon>Eukaryota</taxon>
        <taxon>Viridiplantae</taxon>
        <taxon>Streptophyta</taxon>
        <taxon>Embryophyta</taxon>
        <taxon>Tracheophyta</taxon>
        <taxon>Spermatophyta</taxon>
        <taxon>Magnoliopsida</taxon>
        <taxon>eudicotyledons</taxon>
        <taxon>Gunneridae</taxon>
        <taxon>Pentapetalae</taxon>
        <taxon>rosids</taxon>
        <taxon>malvids</taxon>
        <taxon>Malvales</taxon>
        <taxon>Malvaceae</taxon>
        <taxon>Grewioideae</taxon>
        <taxon>Apeibeae</taxon>
        <taxon>Corchorus</taxon>
    </lineage>
</organism>
<evidence type="ECO:0000256" key="9">
    <source>
        <dbReference type="RuleBase" id="RU000682"/>
    </source>
</evidence>
<dbReference type="Gramene" id="OMO93191">
    <property type="protein sequence ID" value="OMO93191"/>
    <property type="gene ID" value="CCACVL1_06598"/>
</dbReference>
<dbReference type="OMA" id="LHAEIMS"/>
<evidence type="ECO:0000256" key="5">
    <source>
        <dbReference type="ARBA" id="ARBA00023163"/>
    </source>
</evidence>
<dbReference type="FunFam" id="1.10.10.60:FF:000200">
    <property type="entry name" value="Homeobox-leucine zipper protein ATHB-13"/>
    <property type="match status" value="1"/>
</dbReference>
<dbReference type="Pfam" id="PF02183">
    <property type="entry name" value="HALZ"/>
    <property type="match status" value="1"/>
</dbReference>
<keyword evidence="5 10" id="KW-0804">Transcription</keyword>
<dbReference type="InterPro" id="IPR000047">
    <property type="entry name" value="HTH_motif"/>
</dbReference>
<dbReference type="InterPro" id="IPR017970">
    <property type="entry name" value="Homeobox_CS"/>
</dbReference>
<dbReference type="PROSITE" id="PS50071">
    <property type="entry name" value="HOMEOBOX_2"/>
    <property type="match status" value="1"/>
</dbReference>
<feature type="domain" description="Homeobox" evidence="12">
    <location>
        <begin position="76"/>
        <end position="136"/>
    </location>
</feature>
<accession>A0A1R3JEE3</accession>
<reference evidence="13 14" key="1">
    <citation type="submission" date="2013-09" db="EMBL/GenBank/DDBJ databases">
        <title>Corchorus capsularis genome sequencing.</title>
        <authorList>
            <person name="Alam M."/>
            <person name="Haque M.S."/>
            <person name="Islam M.S."/>
            <person name="Emdad E.M."/>
            <person name="Islam M.M."/>
            <person name="Ahmed B."/>
            <person name="Halim A."/>
            <person name="Hossen Q.M.M."/>
            <person name="Hossain M.Z."/>
            <person name="Ahmed R."/>
            <person name="Khan M.M."/>
            <person name="Islam R."/>
            <person name="Rashid M.M."/>
            <person name="Khan S.A."/>
            <person name="Rahman M.S."/>
            <person name="Alam M."/>
        </authorList>
    </citation>
    <scope>NUCLEOTIDE SEQUENCE [LARGE SCALE GENOMIC DNA]</scope>
    <source>
        <strain evidence="14">cv. CVL-1</strain>
        <tissue evidence="13">Whole seedling</tissue>
    </source>
</reference>
<dbReference type="AlphaFoldDB" id="A0A1R3JEE3"/>
<evidence type="ECO:0000256" key="4">
    <source>
        <dbReference type="ARBA" id="ARBA00023155"/>
    </source>
</evidence>
<dbReference type="InterPro" id="IPR045224">
    <property type="entry name" value="HDZip_class_I_plant"/>
</dbReference>
<evidence type="ECO:0000256" key="1">
    <source>
        <dbReference type="ARBA" id="ARBA00004123"/>
    </source>
</evidence>
<keyword evidence="11" id="KW-0175">Coiled coil</keyword>
<name>A0A1R3JEE3_COCAP</name>
<comment type="function">
    <text evidence="10">Transcription factor.</text>
</comment>
<evidence type="ECO:0000256" key="11">
    <source>
        <dbReference type="SAM" id="Coils"/>
    </source>
</evidence>
<dbReference type="InterPro" id="IPR009057">
    <property type="entry name" value="Homeodomain-like_sf"/>
</dbReference>
<dbReference type="PROSITE" id="PS00027">
    <property type="entry name" value="HOMEOBOX_1"/>
    <property type="match status" value="1"/>
</dbReference>
<dbReference type="SUPFAM" id="SSF46689">
    <property type="entry name" value="Homeodomain-like"/>
    <property type="match status" value="1"/>
</dbReference>
<keyword evidence="2 10" id="KW-0805">Transcription regulation</keyword>
<protein>
    <recommendedName>
        <fullName evidence="10">Homeobox-leucine zipper protein</fullName>
    </recommendedName>
    <alternativeName>
        <fullName evidence="10">HD-ZIP protein</fullName>
    </alternativeName>
    <alternativeName>
        <fullName evidence="10">Homeodomain transcription factor</fullName>
    </alternativeName>
</protein>
<dbReference type="PANTHER" id="PTHR24326:SF176">
    <property type="entry name" value="HOMEOBOX-LEUCINE ZIPPER PROTEIN ATHB-13"/>
    <property type="match status" value="1"/>
</dbReference>
<dbReference type="PANTHER" id="PTHR24326">
    <property type="entry name" value="HOMEOBOX-LEUCINE ZIPPER PROTEIN"/>
    <property type="match status" value="1"/>
</dbReference>
<dbReference type="Pfam" id="PF00046">
    <property type="entry name" value="Homeodomain"/>
    <property type="match status" value="1"/>
</dbReference>
<evidence type="ECO:0000256" key="8">
    <source>
        <dbReference type="PROSITE-ProRule" id="PRU00108"/>
    </source>
</evidence>
<evidence type="ECO:0000259" key="12">
    <source>
        <dbReference type="PROSITE" id="PS50071"/>
    </source>
</evidence>
<keyword evidence="4 8" id="KW-0371">Homeobox</keyword>